<comment type="similarity">
    <text evidence="2">Belongs to the Tim17/Tim22/Tim23 family.</text>
</comment>
<proteinExistence type="inferred from homology"/>
<dbReference type="AlphaFoldDB" id="A0A7R8V3L7"/>
<keyword evidence="4 8" id="KW-1133">Transmembrane helix</keyword>
<evidence type="ECO:0000313" key="9">
    <source>
        <dbReference type="EMBL" id="CAD7092236.1"/>
    </source>
</evidence>
<accession>A0A7R8V3L7</accession>
<comment type="subcellular location">
    <subcellularLocation>
        <location evidence="1">Membrane</location>
        <topology evidence="1">Multi-pass membrane protein</topology>
    </subcellularLocation>
</comment>
<dbReference type="GO" id="GO:0016020">
    <property type="term" value="C:membrane"/>
    <property type="evidence" value="ECO:0007669"/>
    <property type="project" value="UniProtKB-SubCell"/>
</dbReference>
<dbReference type="PANTHER" id="PTHR13002">
    <property type="entry name" value="C3ORF1 PROTEIN-RELATED"/>
    <property type="match status" value="1"/>
</dbReference>
<gene>
    <name evidence="9" type="ORF">HERILL_LOCUS14613</name>
</gene>
<dbReference type="InParanoid" id="A0A7R8V3L7"/>
<evidence type="ECO:0000256" key="6">
    <source>
        <dbReference type="ARBA" id="ARBA00040778"/>
    </source>
</evidence>
<evidence type="ECO:0000256" key="2">
    <source>
        <dbReference type="ARBA" id="ARBA00008444"/>
    </source>
</evidence>
<dbReference type="OrthoDB" id="5826189at2759"/>
<dbReference type="GO" id="GO:0005739">
    <property type="term" value="C:mitochondrion"/>
    <property type="evidence" value="ECO:0007669"/>
    <property type="project" value="TreeGrafter"/>
</dbReference>
<sequence length="296" mass="32654">MNLLGRHWGKVTIAGFTPFGALHDTVTKETRTSQGFDPDKLSSETGWDRLRMMFSMDEFGNVSSEVNSMYQAGFLGFLVGAIYGGVIQSRTAYLNFMANNEATAFKSHLEAKRKLQDTVTVNFAKGGFRWGWRVALFTSSYVGITTCISVYRGKSSMYEYVAAGTLTGAMYKVNLGLRGIAVGGLLGCILGGVAGGLSLAILKASGTTMEEVRYWQYKWKLDSDKAFQEAIKKRGDEDKPAVELAHDEKLENKKVSLDNLLLTIIGYEHHFPYLRGAPSCRSGRKSTKIYLSLLNG</sequence>
<evidence type="ECO:0000256" key="3">
    <source>
        <dbReference type="ARBA" id="ARBA00022692"/>
    </source>
</evidence>
<dbReference type="InterPro" id="IPR055299">
    <property type="entry name" value="TIMMDC1"/>
</dbReference>
<feature type="transmembrane region" description="Helical" evidence="8">
    <location>
        <begin position="180"/>
        <end position="202"/>
    </location>
</feature>
<keyword evidence="5 8" id="KW-0472">Membrane</keyword>
<dbReference type="Proteomes" id="UP000594454">
    <property type="component" value="Chromosome 6"/>
</dbReference>
<evidence type="ECO:0000256" key="4">
    <source>
        <dbReference type="ARBA" id="ARBA00022989"/>
    </source>
</evidence>
<name>A0A7R8V3L7_HERIL</name>
<feature type="transmembrane region" description="Helical" evidence="8">
    <location>
        <begin position="130"/>
        <end position="151"/>
    </location>
</feature>
<organism evidence="9 10">
    <name type="scientific">Hermetia illucens</name>
    <name type="common">Black soldier fly</name>
    <dbReference type="NCBI Taxonomy" id="343691"/>
    <lineage>
        <taxon>Eukaryota</taxon>
        <taxon>Metazoa</taxon>
        <taxon>Ecdysozoa</taxon>
        <taxon>Arthropoda</taxon>
        <taxon>Hexapoda</taxon>
        <taxon>Insecta</taxon>
        <taxon>Pterygota</taxon>
        <taxon>Neoptera</taxon>
        <taxon>Endopterygota</taxon>
        <taxon>Diptera</taxon>
        <taxon>Brachycera</taxon>
        <taxon>Stratiomyomorpha</taxon>
        <taxon>Stratiomyidae</taxon>
        <taxon>Hermetiinae</taxon>
        <taxon>Hermetia</taxon>
    </lineage>
</organism>
<dbReference type="GO" id="GO:0032981">
    <property type="term" value="P:mitochondrial respiratory chain complex I assembly"/>
    <property type="evidence" value="ECO:0007669"/>
    <property type="project" value="InterPro"/>
</dbReference>
<evidence type="ECO:0000256" key="1">
    <source>
        <dbReference type="ARBA" id="ARBA00004141"/>
    </source>
</evidence>
<dbReference type="OMA" id="NSRVAYM"/>
<reference evidence="9 10" key="1">
    <citation type="submission" date="2020-11" db="EMBL/GenBank/DDBJ databases">
        <authorList>
            <person name="Wallbank WR R."/>
            <person name="Pardo Diaz C."/>
            <person name="Kozak K."/>
            <person name="Martin S."/>
            <person name="Jiggins C."/>
            <person name="Moest M."/>
            <person name="Warren A I."/>
            <person name="Generalovic N T."/>
            <person name="Byers J.R.P. K."/>
            <person name="Montejo-Kovacevich G."/>
            <person name="Yen C E."/>
        </authorList>
    </citation>
    <scope>NUCLEOTIDE SEQUENCE [LARGE SCALE GENOMIC DNA]</scope>
</reference>
<protein>
    <recommendedName>
        <fullName evidence="6">Complex I assembly factor TIMMDC1, mitochondrial</fullName>
    </recommendedName>
    <alternativeName>
        <fullName evidence="7">Translocase of inner mitochondrial membrane domain-containing protein 1</fullName>
    </alternativeName>
</protein>
<keyword evidence="10" id="KW-1185">Reference proteome</keyword>
<feature type="transmembrane region" description="Helical" evidence="8">
    <location>
        <begin position="69"/>
        <end position="87"/>
    </location>
</feature>
<keyword evidence="3 8" id="KW-0812">Transmembrane</keyword>
<evidence type="ECO:0000256" key="7">
    <source>
        <dbReference type="ARBA" id="ARBA00041344"/>
    </source>
</evidence>
<dbReference type="FunCoup" id="A0A7R8V3L7">
    <property type="interactions" value="729"/>
</dbReference>
<dbReference type="EMBL" id="LR899014">
    <property type="protein sequence ID" value="CAD7092236.1"/>
    <property type="molecule type" value="Genomic_DNA"/>
</dbReference>
<dbReference type="Pfam" id="PF02466">
    <property type="entry name" value="Tim17"/>
    <property type="match status" value="1"/>
</dbReference>
<evidence type="ECO:0000256" key="5">
    <source>
        <dbReference type="ARBA" id="ARBA00023136"/>
    </source>
</evidence>
<evidence type="ECO:0000313" key="10">
    <source>
        <dbReference type="Proteomes" id="UP000594454"/>
    </source>
</evidence>
<dbReference type="PANTHER" id="PTHR13002:SF1">
    <property type="entry name" value="COMPLEX I ASSEMBLY FACTOR TIMMDC1, MITOCHONDRIAL"/>
    <property type="match status" value="1"/>
</dbReference>
<evidence type="ECO:0000256" key="8">
    <source>
        <dbReference type="SAM" id="Phobius"/>
    </source>
</evidence>